<protein>
    <recommendedName>
        <fullName evidence="1">Ubiquitin carboxyl-terminal hydrolase</fullName>
        <ecNumber evidence="1">3.4.19.12</ecNumber>
    </recommendedName>
</protein>
<dbReference type="InterPro" id="IPR038765">
    <property type="entry name" value="Papain-like_cys_pep_sf"/>
</dbReference>
<sequence>MNTQGTAVGQISARPTTSLNNPSQLAYHRLVNQISNQLLNLEFHITGQKDLLLETASGLKDERMSSNHHINGIHILIRELQKGKFLRNKRNIWSTKIKRSTSSIKIGTTNGQIFYMAKLNSLQKRLIILTQSNQQMRMEQIHYSEMQIITNYHFKHEQLRKPGLLKQLMHVKVLNLMSNNTKDQTLNGFGVEERQISRLSIIRDHLDISSSSQVMTNNKSFDQSFNTSSVLSSQSRKTKYIISSTVEEEVIGNRSTGNQSFLSGNHRRALSQMSNSKNIPPGLIGLDNQGNNCYMNAVLQCCLALEPFRNKIQEQSYDFDLTNTPFCSAFQKVIFISEKNQLRSWILPQTLQKLVHQKFQPILQHDAHEFFIFFMTQLSEELQKLNKKNEQKEQIMELKKQKQNENDHNLQSSEYHIRDGDQLSDTDNIVLDDIDISIPNERGNNEDGGDRQETHEKWTSYKERNNSFIDHLFTGMFKSIVICARYNFMKEENLQNYFCTKCKKETKSATLKVQIAQFPDILVIHLKRFQQFPFMKKIRGFQRYPLKLDVSDYVNSDKSNEIKYHYELSGIVVHWGTLEHGHYIAVVKKIVQGKNKWYYCNDRNVGECEEKLALSQEAYLLVYSKVNKQL</sequence>
<dbReference type="Gene3D" id="3.90.70.10">
    <property type="entry name" value="Cysteine proteinases"/>
    <property type="match status" value="2"/>
</dbReference>
<dbReference type="InterPro" id="IPR050185">
    <property type="entry name" value="Ub_carboxyl-term_hydrolase"/>
</dbReference>
<evidence type="ECO:0000256" key="2">
    <source>
        <dbReference type="SAM" id="Coils"/>
    </source>
</evidence>
<dbReference type="PROSITE" id="PS00973">
    <property type="entry name" value="USP_2"/>
    <property type="match status" value="1"/>
</dbReference>
<reference evidence="5 6" key="1">
    <citation type="submission" date="2014-06" db="EMBL/GenBank/DDBJ databases">
        <authorList>
            <person name="Swart Estienne"/>
        </authorList>
    </citation>
    <scope>NUCLEOTIDE SEQUENCE [LARGE SCALE GENOMIC DNA]</scope>
    <source>
        <strain evidence="5 6">130c</strain>
    </source>
</reference>
<keyword evidence="1" id="KW-0833">Ubl conjugation pathway</keyword>
<gene>
    <name evidence="5" type="primary">Contig16669.g17754</name>
    <name evidence="5" type="ORF">STYLEM_9749</name>
</gene>
<dbReference type="InParanoid" id="A0A078AET8"/>
<evidence type="ECO:0000259" key="4">
    <source>
        <dbReference type="PROSITE" id="PS50235"/>
    </source>
</evidence>
<dbReference type="InterPro" id="IPR001394">
    <property type="entry name" value="Peptidase_C19_UCH"/>
</dbReference>
<keyword evidence="6" id="KW-1185">Reference proteome</keyword>
<dbReference type="PANTHER" id="PTHR21646">
    <property type="entry name" value="UBIQUITIN CARBOXYL-TERMINAL HYDROLASE"/>
    <property type="match status" value="1"/>
</dbReference>
<dbReference type="EC" id="3.4.19.12" evidence="1"/>
<comment type="catalytic activity">
    <reaction evidence="1">
        <text>Thiol-dependent hydrolysis of ester, thioester, amide, peptide and isopeptide bonds formed by the C-terminal Gly of ubiquitin (a 76-residue protein attached to proteins as an intracellular targeting signal).</text>
        <dbReference type="EC" id="3.4.19.12"/>
    </reaction>
</comment>
<evidence type="ECO:0000313" key="6">
    <source>
        <dbReference type="Proteomes" id="UP000039865"/>
    </source>
</evidence>
<feature type="region of interest" description="Disordered" evidence="3">
    <location>
        <begin position="1"/>
        <end position="20"/>
    </location>
</feature>
<dbReference type="GO" id="GO:0004843">
    <property type="term" value="F:cysteine-type deubiquitinase activity"/>
    <property type="evidence" value="ECO:0007669"/>
    <property type="project" value="UniProtKB-UniRule"/>
</dbReference>
<dbReference type="InterPro" id="IPR028889">
    <property type="entry name" value="USP"/>
</dbReference>
<dbReference type="PROSITE" id="PS00972">
    <property type="entry name" value="USP_1"/>
    <property type="match status" value="1"/>
</dbReference>
<dbReference type="Pfam" id="PF00443">
    <property type="entry name" value="UCH"/>
    <property type="match status" value="1"/>
</dbReference>
<dbReference type="OrthoDB" id="291485at2759"/>
<dbReference type="PANTHER" id="PTHR21646:SF46">
    <property type="entry name" value="UBIQUITIN CARBOXYL-TERMINAL HYDROLASE"/>
    <property type="match status" value="1"/>
</dbReference>
<dbReference type="SUPFAM" id="SSF54001">
    <property type="entry name" value="Cysteine proteinases"/>
    <property type="match status" value="1"/>
</dbReference>
<dbReference type="InterPro" id="IPR018200">
    <property type="entry name" value="USP_CS"/>
</dbReference>
<feature type="coiled-coil region" evidence="2">
    <location>
        <begin position="375"/>
        <end position="408"/>
    </location>
</feature>
<dbReference type="GO" id="GO:0016579">
    <property type="term" value="P:protein deubiquitination"/>
    <property type="evidence" value="ECO:0007669"/>
    <property type="project" value="InterPro"/>
</dbReference>
<dbReference type="CDD" id="cd02257">
    <property type="entry name" value="Peptidase_C19"/>
    <property type="match status" value="1"/>
</dbReference>
<dbReference type="PROSITE" id="PS50235">
    <property type="entry name" value="USP_3"/>
    <property type="match status" value="1"/>
</dbReference>
<dbReference type="GO" id="GO:0006508">
    <property type="term" value="P:proteolysis"/>
    <property type="evidence" value="ECO:0007669"/>
    <property type="project" value="UniProtKB-KW"/>
</dbReference>
<keyword evidence="1" id="KW-0645">Protease</keyword>
<evidence type="ECO:0000313" key="5">
    <source>
        <dbReference type="EMBL" id="CDW80745.1"/>
    </source>
</evidence>
<keyword evidence="1" id="KW-0788">Thiol protease</keyword>
<evidence type="ECO:0000256" key="1">
    <source>
        <dbReference type="RuleBase" id="RU366025"/>
    </source>
</evidence>
<keyword evidence="2" id="KW-0175">Coiled coil</keyword>
<keyword evidence="1 5" id="KW-0378">Hydrolase</keyword>
<dbReference type="EMBL" id="CCKQ01009268">
    <property type="protein sequence ID" value="CDW80745.1"/>
    <property type="molecule type" value="Genomic_DNA"/>
</dbReference>
<evidence type="ECO:0000256" key="3">
    <source>
        <dbReference type="SAM" id="MobiDB-lite"/>
    </source>
</evidence>
<dbReference type="OMA" id="FFANTEC"/>
<accession>A0A078AET8</accession>
<name>A0A078AET8_STYLE</name>
<organism evidence="5 6">
    <name type="scientific">Stylonychia lemnae</name>
    <name type="common">Ciliate</name>
    <dbReference type="NCBI Taxonomy" id="5949"/>
    <lineage>
        <taxon>Eukaryota</taxon>
        <taxon>Sar</taxon>
        <taxon>Alveolata</taxon>
        <taxon>Ciliophora</taxon>
        <taxon>Intramacronucleata</taxon>
        <taxon>Spirotrichea</taxon>
        <taxon>Stichotrichia</taxon>
        <taxon>Sporadotrichida</taxon>
        <taxon>Oxytrichidae</taxon>
        <taxon>Stylonychinae</taxon>
        <taxon>Stylonychia</taxon>
    </lineage>
</organism>
<feature type="domain" description="USP" evidence="4">
    <location>
        <begin position="284"/>
        <end position="626"/>
    </location>
</feature>
<dbReference type="Proteomes" id="UP000039865">
    <property type="component" value="Unassembled WGS sequence"/>
</dbReference>
<proteinExistence type="inferred from homology"/>
<comment type="similarity">
    <text evidence="1">Belongs to the peptidase C19 family.</text>
</comment>
<dbReference type="AlphaFoldDB" id="A0A078AET8"/>